<keyword evidence="3" id="KW-1185">Reference proteome</keyword>
<organism evidence="2 3">
    <name type="scientific">Gymnopus androsaceus JB14</name>
    <dbReference type="NCBI Taxonomy" id="1447944"/>
    <lineage>
        <taxon>Eukaryota</taxon>
        <taxon>Fungi</taxon>
        <taxon>Dikarya</taxon>
        <taxon>Basidiomycota</taxon>
        <taxon>Agaricomycotina</taxon>
        <taxon>Agaricomycetes</taxon>
        <taxon>Agaricomycetidae</taxon>
        <taxon>Agaricales</taxon>
        <taxon>Marasmiineae</taxon>
        <taxon>Omphalotaceae</taxon>
        <taxon>Gymnopus</taxon>
    </lineage>
</organism>
<dbReference type="EMBL" id="ML769704">
    <property type="protein sequence ID" value="KAE9389264.1"/>
    <property type="molecule type" value="Genomic_DNA"/>
</dbReference>
<accession>A0A6A4GVY5</accession>
<dbReference type="OrthoDB" id="2639744at2759"/>
<proteinExistence type="predicted"/>
<dbReference type="AlphaFoldDB" id="A0A6A4GVY5"/>
<dbReference type="Proteomes" id="UP000799118">
    <property type="component" value="Unassembled WGS sequence"/>
</dbReference>
<evidence type="ECO:0000313" key="3">
    <source>
        <dbReference type="Proteomes" id="UP000799118"/>
    </source>
</evidence>
<evidence type="ECO:0000313" key="2">
    <source>
        <dbReference type="EMBL" id="KAE9389264.1"/>
    </source>
</evidence>
<name>A0A6A4GVY5_9AGAR</name>
<reference evidence="2" key="1">
    <citation type="journal article" date="2019" name="Environ. Microbiol.">
        <title>Fungal ecological strategies reflected in gene transcription - a case study of two litter decomposers.</title>
        <authorList>
            <person name="Barbi F."/>
            <person name="Kohler A."/>
            <person name="Barry K."/>
            <person name="Baskaran P."/>
            <person name="Daum C."/>
            <person name="Fauchery L."/>
            <person name="Ihrmark K."/>
            <person name="Kuo A."/>
            <person name="LaButti K."/>
            <person name="Lipzen A."/>
            <person name="Morin E."/>
            <person name="Grigoriev I.V."/>
            <person name="Henrissat B."/>
            <person name="Lindahl B."/>
            <person name="Martin F."/>
        </authorList>
    </citation>
    <scope>NUCLEOTIDE SEQUENCE</scope>
    <source>
        <strain evidence="2">JB14</strain>
    </source>
</reference>
<feature type="region of interest" description="Disordered" evidence="1">
    <location>
        <begin position="19"/>
        <end position="39"/>
    </location>
</feature>
<feature type="compositionally biased region" description="Low complexity" evidence="1">
    <location>
        <begin position="19"/>
        <end position="30"/>
    </location>
</feature>
<protein>
    <submittedName>
        <fullName evidence="2">Uncharacterized protein</fullName>
    </submittedName>
</protein>
<sequence>MYNMHADTRTEYGLYYYESSSGNSSSSEQQHPPHPSIHPRSIDYPGYLNFAEEHRILPGYLNLAPEHKHLQLPRGRIMSSSSHSTHSSSCSIPHVNTHLSAVPHLILVPQKVYRNQSYHIREPSVTFRTKGSSELGVQIFDISHVEGKRETPLPELVYRSLNVRINWPGYEPSVGRIKLCEDKPTRIFLLSELARILRDFFRRPVPFGNGAQDWNMGRIDTNATKTSHSLILSELYMVPDQEMTERLTSGHNLTLPPIRDTHRSLSSLPLPLHVHILNRPSSTNPSLLRPNSAFDSASASTIISPLRLTDGAAKYTLVPQRVYSYQLVSSIEQSSLVFQRKGGSEPGVPISRCLGRAVPEIQGMLESPFQDLVYREVTIHIEWPGYAHFGRRITKLRPGNDLSKVDLLCTVAHIIEDFFKCIKKSHLVCEPAQKRWDLQGVDLERLCITRLIHLGGSIWQPEIWCPVFDT</sequence>
<evidence type="ECO:0000256" key="1">
    <source>
        <dbReference type="SAM" id="MobiDB-lite"/>
    </source>
</evidence>
<gene>
    <name evidence="2" type="ORF">BT96DRAFT_1003410</name>
</gene>